<evidence type="ECO:0000313" key="8">
    <source>
        <dbReference type="Proteomes" id="UP001163823"/>
    </source>
</evidence>
<name>A0AAD7L0E1_QUISA</name>
<reference evidence="7" key="1">
    <citation type="journal article" date="2023" name="Science">
        <title>Elucidation of the pathway for biosynthesis of saponin adjuvants from the soapbark tree.</title>
        <authorList>
            <person name="Reed J."/>
            <person name="Orme A."/>
            <person name="El-Demerdash A."/>
            <person name="Owen C."/>
            <person name="Martin L.B.B."/>
            <person name="Misra R.C."/>
            <person name="Kikuchi S."/>
            <person name="Rejzek M."/>
            <person name="Martin A.C."/>
            <person name="Harkess A."/>
            <person name="Leebens-Mack J."/>
            <person name="Louveau T."/>
            <person name="Stephenson M.J."/>
            <person name="Osbourn A."/>
        </authorList>
    </citation>
    <scope>NUCLEOTIDE SEQUENCE</scope>
    <source>
        <strain evidence="7">S10</strain>
    </source>
</reference>
<dbReference type="InterPro" id="IPR005630">
    <property type="entry name" value="Terpene_synthase_metal-bd"/>
</dbReference>
<evidence type="ECO:0000256" key="2">
    <source>
        <dbReference type="ARBA" id="ARBA00022723"/>
    </source>
</evidence>
<dbReference type="GO" id="GO:0000287">
    <property type="term" value="F:magnesium ion binding"/>
    <property type="evidence" value="ECO:0007669"/>
    <property type="project" value="InterPro"/>
</dbReference>
<dbReference type="CDD" id="cd00684">
    <property type="entry name" value="Terpene_cyclase_plant_C1"/>
    <property type="match status" value="1"/>
</dbReference>
<keyword evidence="8" id="KW-1185">Reference proteome</keyword>
<keyword evidence="4" id="KW-0456">Lyase</keyword>
<dbReference type="InterPro" id="IPR008949">
    <property type="entry name" value="Isoprenoid_synthase_dom_sf"/>
</dbReference>
<dbReference type="AlphaFoldDB" id="A0AAD7L0E1"/>
<dbReference type="InterPro" id="IPR036965">
    <property type="entry name" value="Terpene_synth_N_sf"/>
</dbReference>
<keyword evidence="2" id="KW-0479">Metal-binding</keyword>
<dbReference type="GO" id="GO:0080027">
    <property type="term" value="P:response to herbivore"/>
    <property type="evidence" value="ECO:0007669"/>
    <property type="project" value="UniProtKB-ARBA"/>
</dbReference>
<sequence>MLMVSVEVPLEKLELIDAVQRLGLSYHFENEIDNVLQQMYESENDGDNKEVYNDLYYVALRFRLLRQQGYKASCCVFDEFKDNEGNFRESLITNMRGLLNLYQAAHLRIHGEHVLDEALAFTATHFESMMTQLSPPLAAQVSHALKQPIHKGLPRLEARSYFSFYQEDPLHNEVLLALSKIRFQLIAESAPKGTQWWKDLEFSEKLPFARDRVVECYFWILGVYFEPEYYMARRFLTKVIAMTSIIDDIYDVYGTLEELELFTEAVERWDIGAIYKLPEYMKHAFQALLDVYAEIEEKMISEGRSYRFYYAREAMKNQVRAYFHEAKWFHQQYIPTMDEYMPLALVTCGYSMLATTSLVGMGDIVTKETFEWLLSGPKIVKGSAVVNRLMDDMVSHKFEQKRGHVASAIECYMKQHGVKEEETIIQFQKQVADAWKDMNEECLYPTSVPMPILTRVVNLARVIDVLYKDEDGYTHANVVLKDYVASLLIEPVQI</sequence>
<dbReference type="FunFam" id="1.10.600.10:FF:000007">
    <property type="entry name" value="Isoprene synthase, chloroplastic"/>
    <property type="match status" value="1"/>
</dbReference>
<dbReference type="SFLD" id="SFLDG01019">
    <property type="entry name" value="Terpene_Cyclase_Like_1_C_Termi"/>
    <property type="match status" value="1"/>
</dbReference>
<gene>
    <name evidence="7" type="ORF">O6P43_028974</name>
</gene>
<comment type="caution">
    <text evidence="7">The sequence shown here is derived from an EMBL/GenBank/DDBJ whole genome shotgun (WGS) entry which is preliminary data.</text>
</comment>
<dbReference type="FunFam" id="1.50.10.130:FF:000001">
    <property type="entry name" value="Isoprene synthase, chloroplastic"/>
    <property type="match status" value="1"/>
</dbReference>
<comment type="cofactor">
    <cofactor evidence="1">
        <name>Mg(2+)</name>
        <dbReference type="ChEBI" id="CHEBI:18420"/>
    </cofactor>
</comment>
<feature type="domain" description="Terpene synthase N-terminal" evidence="5">
    <location>
        <begin position="10"/>
        <end position="145"/>
    </location>
</feature>
<accession>A0AAD7L0E1</accession>
<dbReference type="InterPro" id="IPR044814">
    <property type="entry name" value="Terpene_cyclase_plant_C1"/>
</dbReference>
<dbReference type="InterPro" id="IPR001906">
    <property type="entry name" value="Terpene_synth_N"/>
</dbReference>
<proteinExistence type="predicted"/>
<dbReference type="InterPro" id="IPR050148">
    <property type="entry name" value="Terpene_synthase-like"/>
</dbReference>
<evidence type="ECO:0000256" key="4">
    <source>
        <dbReference type="ARBA" id="ARBA00023239"/>
    </source>
</evidence>
<dbReference type="SUPFAM" id="SSF48576">
    <property type="entry name" value="Terpenoid synthases"/>
    <property type="match status" value="1"/>
</dbReference>
<dbReference type="Gene3D" id="1.50.10.130">
    <property type="entry name" value="Terpene synthase, N-terminal domain"/>
    <property type="match status" value="1"/>
</dbReference>
<keyword evidence="3" id="KW-0460">Magnesium</keyword>
<dbReference type="Gene3D" id="1.10.600.10">
    <property type="entry name" value="Farnesyl Diphosphate Synthase"/>
    <property type="match status" value="1"/>
</dbReference>
<dbReference type="KEGG" id="qsa:O6P43_028974"/>
<dbReference type="EMBL" id="JARAOO010000012">
    <property type="protein sequence ID" value="KAJ7948511.1"/>
    <property type="molecule type" value="Genomic_DNA"/>
</dbReference>
<dbReference type="SFLD" id="SFLDS00005">
    <property type="entry name" value="Isoprenoid_Synthase_Type_I"/>
    <property type="match status" value="1"/>
</dbReference>
<dbReference type="PANTHER" id="PTHR31225:SF221">
    <property type="entry name" value="(-)-GERMACRENE D SYNTHASE"/>
    <property type="match status" value="1"/>
</dbReference>
<dbReference type="PANTHER" id="PTHR31225">
    <property type="entry name" value="OS04G0344100 PROTEIN-RELATED"/>
    <property type="match status" value="1"/>
</dbReference>
<evidence type="ECO:0000256" key="1">
    <source>
        <dbReference type="ARBA" id="ARBA00001946"/>
    </source>
</evidence>
<feature type="domain" description="Terpene synthase metal-binding" evidence="6">
    <location>
        <begin position="198"/>
        <end position="437"/>
    </location>
</feature>
<dbReference type="GO" id="GO:0009611">
    <property type="term" value="P:response to wounding"/>
    <property type="evidence" value="ECO:0007669"/>
    <property type="project" value="UniProtKB-ARBA"/>
</dbReference>
<organism evidence="7 8">
    <name type="scientific">Quillaja saponaria</name>
    <name type="common">Soap bark tree</name>
    <dbReference type="NCBI Taxonomy" id="32244"/>
    <lineage>
        <taxon>Eukaryota</taxon>
        <taxon>Viridiplantae</taxon>
        <taxon>Streptophyta</taxon>
        <taxon>Embryophyta</taxon>
        <taxon>Tracheophyta</taxon>
        <taxon>Spermatophyta</taxon>
        <taxon>Magnoliopsida</taxon>
        <taxon>eudicotyledons</taxon>
        <taxon>Gunneridae</taxon>
        <taxon>Pentapetalae</taxon>
        <taxon>rosids</taxon>
        <taxon>fabids</taxon>
        <taxon>Fabales</taxon>
        <taxon>Quillajaceae</taxon>
        <taxon>Quillaja</taxon>
    </lineage>
</organism>
<protein>
    <submittedName>
        <fullName evidence="7">(-)-germacrene D synthase</fullName>
    </submittedName>
</protein>
<dbReference type="GO" id="GO:0010333">
    <property type="term" value="F:terpene synthase activity"/>
    <property type="evidence" value="ECO:0007669"/>
    <property type="project" value="InterPro"/>
</dbReference>
<dbReference type="Pfam" id="PF03936">
    <property type="entry name" value="Terpene_synth_C"/>
    <property type="match status" value="1"/>
</dbReference>
<evidence type="ECO:0000259" key="6">
    <source>
        <dbReference type="Pfam" id="PF03936"/>
    </source>
</evidence>
<dbReference type="Pfam" id="PF01397">
    <property type="entry name" value="Terpene_synth"/>
    <property type="match status" value="1"/>
</dbReference>
<dbReference type="GO" id="GO:0016102">
    <property type="term" value="P:diterpenoid biosynthetic process"/>
    <property type="evidence" value="ECO:0007669"/>
    <property type="project" value="InterPro"/>
</dbReference>
<dbReference type="Proteomes" id="UP001163823">
    <property type="component" value="Chromosome 12"/>
</dbReference>
<evidence type="ECO:0000259" key="5">
    <source>
        <dbReference type="Pfam" id="PF01397"/>
    </source>
</evidence>
<evidence type="ECO:0000313" key="7">
    <source>
        <dbReference type="EMBL" id="KAJ7948511.1"/>
    </source>
</evidence>
<dbReference type="SUPFAM" id="SSF48239">
    <property type="entry name" value="Terpenoid cyclases/Protein prenyltransferases"/>
    <property type="match status" value="1"/>
</dbReference>
<evidence type="ECO:0000256" key="3">
    <source>
        <dbReference type="ARBA" id="ARBA00022842"/>
    </source>
</evidence>
<dbReference type="InterPro" id="IPR034741">
    <property type="entry name" value="Terpene_cyclase-like_1_C"/>
</dbReference>
<dbReference type="InterPro" id="IPR008930">
    <property type="entry name" value="Terpenoid_cyclase/PrenylTrfase"/>
</dbReference>